<proteinExistence type="inferred from homology"/>
<protein>
    <recommendedName>
        <fullName evidence="4">ROK family protein</fullName>
    </recommendedName>
</protein>
<reference evidence="2 3" key="1">
    <citation type="submission" date="2016-03" db="EMBL/GenBank/DDBJ databases">
        <title>Draft genome sequence of Paenibacillus glacialis DSM 22343.</title>
        <authorList>
            <person name="Shin S.-K."/>
            <person name="Yi H."/>
        </authorList>
    </citation>
    <scope>NUCLEOTIDE SEQUENCE [LARGE SCALE GENOMIC DNA]</scope>
    <source>
        <strain evidence="2 3">DSM 22343</strain>
    </source>
</reference>
<organism evidence="2 3">
    <name type="scientific">Paenibacillus glacialis</name>
    <dbReference type="NCBI Taxonomy" id="494026"/>
    <lineage>
        <taxon>Bacteria</taxon>
        <taxon>Bacillati</taxon>
        <taxon>Bacillota</taxon>
        <taxon>Bacilli</taxon>
        <taxon>Bacillales</taxon>
        <taxon>Paenibacillaceae</taxon>
        <taxon>Paenibacillus</taxon>
    </lineage>
</organism>
<keyword evidence="3" id="KW-1185">Reference proteome</keyword>
<dbReference type="Pfam" id="PF00480">
    <property type="entry name" value="ROK"/>
    <property type="match status" value="1"/>
</dbReference>
<gene>
    <name evidence="2" type="ORF">PGLA_15665</name>
</gene>
<dbReference type="RefSeq" id="WP_068534330.1">
    <property type="nucleotide sequence ID" value="NZ_LVJH01000027.1"/>
</dbReference>
<name>A0A168K8U8_9BACL</name>
<evidence type="ECO:0000313" key="3">
    <source>
        <dbReference type="Proteomes" id="UP000076967"/>
    </source>
</evidence>
<dbReference type="InterPro" id="IPR043129">
    <property type="entry name" value="ATPase_NBD"/>
</dbReference>
<dbReference type="OrthoDB" id="9795247at2"/>
<dbReference type="EMBL" id="LVJH01000027">
    <property type="protein sequence ID" value="OAB41709.1"/>
    <property type="molecule type" value="Genomic_DNA"/>
</dbReference>
<comment type="similarity">
    <text evidence="1">Belongs to the ROK (NagC/XylR) family.</text>
</comment>
<sequence>MGIQFCSTRLPVVALMNQTGLDDAALRERLEAADEQVADLVRKAGQYFGYALTNLLHLYNPDVIVVGGSTPTYKGYMEAAKAALEAYALPELLNCCTITTPKIQNRVIAFGA</sequence>
<dbReference type="SUPFAM" id="SSF53067">
    <property type="entry name" value="Actin-like ATPase domain"/>
    <property type="match status" value="1"/>
</dbReference>
<evidence type="ECO:0000256" key="1">
    <source>
        <dbReference type="ARBA" id="ARBA00006479"/>
    </source>
</evidence>
<comment type="caution">
    <text evidence="2">The sequence shown here is derived from an EMBL/GenBank/DDBJ whole genome shotgun (WGS) entry which is preliminary data.</text>
</comment>
<dbReference type="Proteomes" id="UP000076967">
    <property type="component" value="Unassembled WGS sequence"/>
</dbReference>
<dbReference type="InterPro" id="IPR000600">
    <property type="entry name" value="ROK"/>
</dbReference>
<accession>A0A168K8U8</accession>
<evidence type="ECO:0000313" key="2">
    <source>
        <dbReference type="EMBL" id="OAB41709.1"/>
    </source>
</evidence>
<dbReference type="Gene3D" id="3.30.420.40">
    <property type="match status" value="1"/>
</dbReference>
<dbReference type="AlphaFoldDB" id="A0A168K8U8"/>
<evidence type="ECO:0008006" key="4">
    <source>
        <dbReference type="Google" id="ProtNLM"/>
    </source>
</evidence>
<dbReference type="STRING" id="494026.PGLA_15665"/>